<dbReference type="AlphaFoldDB" id="A0A8C4WW48"/>
<name>A0A8C4WW48_EPTBU</name>
<evidence type="ECO:0000256" key="1">
    <source>
        <dbReference type="ARBA" id="ARBA00004447"/>
    </source>
</evidence>
<keyword evidence="8 9" id="KW-0472">Membrane</keyword>
<dbReference type="PANTHER" id="PTHR12369:SF5">
    <property type="entry name" value="HEXOSYLTRANSFERASE"/>
    <property type="match status" value="1"/>
</dbReference>
<dbReference type="Gene3D" id="3.90.550.10">
    <property type="entry name" value="Spore Coat Polysaccharide Biosynthesis Protein SpsA, Chain A"/>
    <property type="match status" value="1"/>
</dbReference>
<sequence length="909" mass="101867">MPVLFASSILLKACVCEEAFRKYSSIFSTLCIASSLLWSSYISCIVSCLCCSCMIWIFCAFNHQLYKGRANLHVFEDWCGSSVEQLRRNVHYPLFPHMRSFVRKISLAPGWKNYGVRMFGFLHPYMDDHFHFAIASDDNSEFWLSTDEHPENLHLVAFVGKVCGRYYFEVLHKQNAIGMDHVEVAVRTVSYASMYLPACVFTSMFCLFWSTSICLKMNEAAYIPVSAAVVSRTSQETHSAEMLHPDPRDDFFLTPMVPDGDLEGVLPACDYNPSYILRGYMLERYQGLQFIHLSYVYPNDFTRLTHMEAENKCFYRENIYYLERPFHQLGSLYKAARNAEAESMIGGLSDVALRKIKIVNPLKEETSIDSRTGRKTERVIHGRVEGMVAVSPEGVAAARLEGVAAARLEGVAAARLEGVAAARPEGVAAARPEGVAAARPEGVASASPKGMAAARLEGVAAARPEGVAAARPEGVAAARPEGVAAARPEGVAAARPEGVAAARPEGVAAARPEGVATARPEGMVATRPNGEAGLKFEKIEMLHHVDDHWTRTFGVGEMDFGMQRSDWIDLHCNVSGNLLLHPGEAKSVVLSYMEALEKKHPGRFQLNRMISVQKRRDRQRGNRYLLDLEIKPLSQRSYDQPPLLRLSLYVFCLPPSTQSWELYPELEVDARGLAGDNEATGTAVHLCSPRGLSWKSQTTVYFVVPVKNQGRWVQQFIGDMEELRKTANDDAFSVVIADYSSEDMDIESALKSSSLPSYRYIRLDGNFERSAGLQAGVNLIKDQHSIVFLCDLHLRFPRSILDTIRRHCVEGLLTFAPIIMRLGCGATPQQPDGYWEVNGFGLLGLYKSDFDRVGGMNTEEFRDRWGGEDWELLDRVLQAGLEVERLYVRHFYHSYHSRHGMWNHMRHRN</sequence>
<keyword evidence="6 9" id="KW-1133">Transmembrane helix</keyword>
<comment type="caution">
    <text evidence="9">Lacks conserved residue(s) required for the propagation of feature annotation.</text>
</comment>
<dbReference type="InterPro" id="IPR051227">
    <property type="entry name" value="CS_glycosyltransferase"/>
</dbReference>
<keyword evidence="7 9" id="KW-0333">Golgi apparatus</keyword>
<evidence type="ECO:0000256" key="6">
    <source>
        <dbReference type="ARBA" id="ARBA00022989"/>
    </source>
</evidence>
<reference evidence="10" key="1">
    <citation type="submission" date="2025-08" db="UniProtKB">
        <authorList>
            <consortium name="Ensembl"/>
        </authorList>
    </citation>
    <scope>IDENTIFICATION</scope>
</reference>
<evidence type="ECO:0000256" key="7">
    <source>
        <dbReference type="ARBA" id="ARBA00023034"/>
    </source>
</evidence>
<dbReference type="GO" id="GO:0008376">
    <property type="term" value="F:acetylgalactosaminyltransferase activity"/>
    <property type="evidence" value="ECO:0007669"/>
    <property type="project" value="InterPro"/>
</dbReference>
<dbReference type="GeneTree" id="ENSGT01050000244857"/>
<keyword evidence="5 9" id="KW-0735">Signal-anchor</keyword>
<dbReference type="Ensembl" id="ENSEBUT00000015294.1">
    <property type="protein sequence ID" value="ENSEBUP00000014718.1"/>
    <property type="gene ID" value="ENSEBUG00000009248.1"/>
</dbReference>
<feature type="transmembrane region" description="Helical" evidence="9">
    <location>
        <begin position="189"/>
        <end position="210"/>
    </location>
</feature>
<dbReference type="InterPro" id="IPR008428">
    <property type="entry name" value="Chond_GalNAc"/>
</dbReference>
<proteinExistence type="inferred from homology"/>
<evidence type="ECO:0000313" key="11">
    <source>
        <dbReference type="Proteomes" id="UP000694388"/>
    </source>
</evidence>
<comment type="subcellular location">
    <subcellularLocation>
        <location evidence="1 9">Golgi apparatus</location>
        <location evidence="1 9">Golgi stack membrane</location>
        <topology evidence="1 9">Single-pass type II membrane protein</topology>
    </subcellularLocation>
</comment>
<dbReference type="Proteomes" id="UP000694388">
    <property type="component" value="Unplaced"/>
</dbReference>
<keyword evidence="4 9" id="KW-0812">Transmembrane</keyword>
<dbReference type="SUPFAM" id="SSF53448">
    <property type="entry name" value="Nucleotide-diphospho-sugar transferases"/>
    <property type="match status" value="1"/>
</dbReference>
<dbReference type="Pfam" id="PF05679">
    <property type="entry name" value="CHGN"/>
    <property type="match status" value="1"/>
</dbReference>
<dbReference type="EC" id="2.4.1.-" evidence="9"/>
<reference evidence="10" key="2">
    <citation type="submission" date="2025-09" db="UniProtKB">
        <authorList>
            <consortium name="Ensembl"/>
        </authorList>
    </citation>
    <scope>IDENTIFICATION</scope>
</reference>
<dbReference type="InterPro" id="IPR029044">
    <property type="entry name" value="Nucleotide-diphossugar_trans"/>
</dbReference>
<protein>
    <recommendedName>
        <fullName evidence="9">Hexosyltransferase</fullName>
        <ecNumber evidence="9">2.4.1.-</ecNumber>
    </recommendedName>
</protein>
<feature type="transmembrane region" description="Helical" evidence="9">
    <location>
        <begin position="40"/>
        <end position="61"/>
    </location>
</feature>
<evidence type="ECO:0000256" key="3">
    <source>
        <dbReference type="ARBA" id="ARBA00022679"/>
    </source>
</evidence>
<evidence type="ECO:0000256" key="2">
    <source>
        <dbReference type="ARBA" id="ARBA00009239"/>
    </source>
</evidence>
<evidence type="ECO:0000256" key="4">
    <source>
        <dbReference type="ARBA" id="ARBA00022692"/>
    </source>
</evidence>
<organism evidence="10 11">
    <name type="scientific">Eptatretus burgeri</name>
    <name type="common">Inshore hagfish</name>
    <dbReference type="NCBI Taxonomy" id="7764"/>
    <lineage>
        <taxon>Eukaryota</taxon>
        <taxon>Metazoa</taxon>
        <taxon>Chordata</taxon>
        <taxon>Craniata</taxon>
        <taxon>Vertebrata</taxon>
        <taxon>Cyclostomata</taxon>
        <taxon>Myxini</taxon>
        <taxon>Myxiniformes</taxon>
        <taxon>Myxinidae</taxon>
        <taxon>Eptatretinae</taxon>
        <taxon>Eptatretus</taxon>
    </lineage>
</organism>
<evidence type="ECO:0000256" key="8">
    <source>
        <dbReference type="ARBA" id="ARBA00023136"/>
    </source>
</evidence>
<evidence type="ECO:0000256" key="5">
    <source>
        <dbReference type="ARBA" id="ARBA00022968"/>
    </source>
</evidence>
<dbReference type="GO" id="GO:0032580">
    <property type="term" value="C:Golgi cisterna membrane"/>
    <property type="evidence" value="ECO:0007669"/>
    <property type="project" value="UniProtKB-SubCell"/>
</dbReference>
<dbReference type="PANTHER" id="PTHR12369">
    <property type="entry name" value="CHONDROITIN SYNTHASE"/>
    <property type="match status" value="1"/>
</dbReference>
<accession>A0A8C4WW48</accession>
<keyword evidence="3 9" id="KW-0808">Transferase</keyword>
<keyword evidence="11" id="KW-1185">Reference proteome</keyword>
<evidence type="ECO:0000256" key="9">
    <source>
        <dbReference type="RuleBase" id="RU364016"/>
    </source>
</evidence>
<evidence type="ECO:0000313" key="10">
    <source>
        <dbReference type="Ensembl" id="ENSEBUP00000014718.1"/>
    </source>
</evidence>
<dbReference type="OMA" id="FYRENIY"/>
<comment type="similarity">
    <text evidence="2 9">Belongs to the chondroitin N-acetylgalactosaminyltransferase family.</text>
</comment>